<dbReference type="AlphaFoldDB" id="A0A9P7AS74"/>
<dbReference type="GeneID" id="64604340"/>
<dbReference type="RefSeq" id="XP_041160551.1">
    <property type="nucleotide sequence ID" value="XM_041310576.1"/>
</dbReference>
<dbReference type="EMBL" id="JABBWE010000026">
    <property type="protein sequence ID" value="KAG1794384.1"/>
    <property type="molecule type" value="Genomic_DNA"/>
</dbReference>
<organism evidence="2 3">
    <name type="scientific">Suillus plorans</name>
    <dbReference type="NCBI Taxonomy" id="116603"/>
    <lineage>
        <taxon>Eukaryota</taxon>
        <taxon>Fungi</taxon>
        <taxon>Dikarya</taxon>
        <taxon>Basidiomycota</taxon>
        <taxon>Agaricomycotina</taxon>
        <taxon>Agaricomycetes</taxon>
        <taxon>Agaricomycetidae</taxon>
        <taxon>Boletales</taxon>
        <taxon>Suillineae</taxon>
        <taxon>Suillaceae</taxon>
        <taxon>Suillus</taxon>
    </lineage>
</organism>
<feature type="region of interest" description="Disordered" evidence="1">
    <location>
        <begin position="126"/>
        <end position="182"/>
    </location>
</feature>
<accession>A0A9P7AS74</accession>
<gene>
    <name evidence="2" type="ORF">HD556DRAFT_428386</name>
</gene>
<dbReference type="OrthoDB" id="3270863at2759"/>
<reference evidence="2" key="1">
    <citation type="journal article" date="2020" name="New Phytol.">
        <title>Comparative genomics reveals dynamic genome evolution in host specialist ectomycorrhizal fungi.</title>
        <authorList>
            <person name="Lofgren L.A."/>
            <person name="Nguyen N.H."/>
            <person name="Vilgalys R."/>
            <person name="Ruytinx J."/>
            <person name="Liao H.L."/>
            <person name="Branco S."/>
            <person name="Kuo A."/>
            <person name="LaButti K."/>
            <person name="Lipzen A."/>
            <person name="Andreopoulos W."/>
            <person name="Pangilinan J."/>
            <person name="Riley R."/>
            <person name="Hundley H."/>
            <person name="Na H."/>
            <person name="Barry K."/>
            <person name="Grigoriev I.V."/>
            <person name="Stajich J.E."/>
            <person name="Kennedy P.G."/>
        </authorList>
    </citation>
    <scope>NUCLEOTIDE SEQUENCE</scope>
    <source>
        <strain evidence="2">S12</strain>
    </source>
</reference>
<dbReference type="Proteomes" id="UP000719766">
    <property type="component" value="Unassembled WGS sequence"/>
</dbReference>
<name>A0A9P7AS74_9AGAM</name>
<sequence length="182" mass="21437">MTKPAQRPCTSNDNPHFPISQWENRDSLCTFTGLVDSMPLLEARVLESEQLLERAATIMTGVLPDLRETCLMRERLEFSYFEKMKVKKELWDGTAQLEREPRRYRIRWLKGERKKVRVAMWEQANQSNKDNDLSESDYSKYSTKSDSEGTLWSTDESVKPSSRKRSRDEEPERKKRAKKDPT</sequence>
<keyword evidence="3" id="KW-1185">Reference proteome</keyword>
<evidence type="ECO:0000313" key="3">
    <source>
        <dbReference type="Proteomes" id="UP000719766"/>
    </source>
</evidence>
<evidence type="ECO:0000256" key="1">
    <source>
        <dbReference type="SAM" id="MobiDB-lite"/>
    </source>
</evidence>
<comment type="caution">
    <text evidence="2">The sequence shown here is derived from an EMBL/GenBank/DDBJ whole genome shotgun (WGS) entry which is preliminary data.</text>
</comment>
<evidence type="ECO:0000313" key="2">
    <source>
        <dbReference type="EMBL" id="KAG1794384.1"/>
    </source>
</evidence>
<proteinExistence type="predicted"/>
<protein>
    <submittedName>
        <fullName evidence="2">Uncharacterized protein</fullName>
    </submittedName>
</protein>
<feature type="compositionally biased region" description="Basic and acidic residues" evidence="1">
    <location>
        <begin position="166"/>
        <end position="182"/>
    </location>
</feature>